<dbReference type="PANTHER" id="PTHR37944:SF1">
    <property type="entry name" value="PORIN B"/>
    <property type="match status" value="1"/>
</dbReference>
<accession>F9T8E1</accession>
<dbReference type="GO" id="GO:0016020">
    <property type="term" value="C:membrane"/>
    <property type="evidence" value="ECO:0007669"/>
    <property type="project" value="InterPro"/>
</dbReference>
<name>F9T8E1_9VIBR</name>
<organism evidence="3 6">
    <name type="scientific">Vibrio tubiashii ATCC 19109</name>
    <dbReference type="NCBI Taxonomy" id="1051646"/>
    <lineage>
        <taxon>Bacteria</taxon>
        <taxon>Pseudomonadati</taxon>
        <taxon>Pseudomonadota</taxon>
        <taxon>Gammaproteobacteria</taxon>
        <taxon>Vibrionales</taxon>
        <taxon>Vibrionaceae</taxon>
        <taxon>Vibrio</taxon>
        <taxon>Vibrio oreintalis group</taxon>
    </lineage>
</organism>
<dbReference type="AlphaFoldDB" id="F9T8E1"/>
<evidence type="ECO:0000256" key="2">
    <source>
        <dbReference type="RuleBase" id="RU363072"/>
    </source>
</evidence>
<evidence type="ECO:0000313" key="6">
    <source>
        <dbReference type="Proteomes" id="UP000030071"/>
    </source>
</evidence>
<dbReference type="eggNOG" id="COG3659">
    <property type="taxonomic scope" value="Bacteria"/>
</dbReference>
<reference evidence="4" key="1">
    <citation type="submission" date="2011-08" db="EMBL/GenBank/DDBJ databases">
        <authorList>
            <person name="Hoffman M."/>
            <person name="Strain E.A."/>
            <person name="Brown E."/>
            <person name="Allard M.W."/>
        </authorList>
    </citation>
    <scope>NUCLEOTIDE SEQUENCE</scope>
    <source>
        <strain evidence="4">ATCC 19109</strain>
    </source>
</reference>
<dbReference type="PATRIC" id="fig|1051646.9.peg.3566"/>
<dbReference type="InterPro" id="IPR052932">
    <property type="entry name" value="OprB_Porin"/>
</dbReference>
<dbReference type="Proteomes" id="UP000030071">
    <property type="component" value="Chromosome 2"/>
</dbReference>
<evidence type="ECO:0000313" key="5">
    <source>
        <dbReference type="Proteomes" id="UP000003836"/>
    </source>
</evidence>
<comment type="similarity">
    <text evidence="1 2">Belongs to the OprB family.</text>
</comment>
<dbReference type="Proteomes" id="UP000003836">
    <property type="component" value="Unassembled WGS sequence"/>
</dbReference>
<dbReference type="InterPro" id="IPR007049">
    <property type="entry name" value="Carb-sel_porin_OprB"/>
</dbReference>
<evidence type="ECO:0000256" key="1">
    <source>
        <dbReference type="ARBA" id="ARBA00008769"/>
    </source>
</evidence>
<dbReference type="STRING" id="1051646.IX91_18240"/>
<dbReference type="KEGG" id="vtu:IX91_18240"/>
<dbReference type="HOGENOM" id="CLU_756362_0_0_6"/>
<dbReference type="GO" id="GO:0015288">
    <property type="term" value="F:porin activity"/>
    <property type="evidence" value="ECO:0007669"/>
    <property type="project" value="InterPro"/>
</dbReference>
<reference evidence="4 5" key="2">
    <citation type="journal article" date="2012" name="Int. J. Syst. Evol. Microbiol.">
        <title>Vibrio caribbeanicus sp. nov., isolated from the marine sponge Scleritoderma cyanea.</title>
        <authorList>
            <person name="Hoffmann M."/>
            <person name="Monday S.R."/>
            <person name="Allard M.W."/>
            <person name="Strain E.A."/>
            <person name="Whittaker P."/>
            <person name="Naum M."/>
            <person name="McCarthy P.J."/>
            <person name="Lopez J.V."/>
            <person name="Fischer M."/>
            <person name="Brown E.W."/>
        </authorList>
    </citation>
    <scope>NUCLEOTIDE SEQUENCE [LARGE SCALE GENOMIC DNA]</scope>
    <source>
        <strain evidence="4 5">ATCC 19109</strain>
    </source>
</reference>
<dbReference type="Gene3D" id="2.40.160.180">
    <property type="entry name" value="Carbohydrate-selective porin OprB"/>
    <property type="match status" value="1"/>
</dbReference>
<dbReference type="GO" id="GO:0008643">
    <property type="term" value="P:carbohydrate transport"/>
    <property type="evidence" value="ECO:0007669"/>
    <property type="project" value="InterPro"/>
</dbReference>
<evidence type="ECO:0000313" key="4">
    <source>
        <dbReference type="EMBL" id="EGU52721.1"/>
    </source>
</evidence>
<dbReference type="EMBL" id="AFWI01000165">
    <property type="protein sequence ID" value="EGU52721.1"/>
    <property type="molecule type" value="Genomic_DNA"/>
</dbReference>
<reference evidence="3 6" key="3">
    <citation type="submission" date="2014-08" db="EMBL/GenBank/DDBJ databases">
        <title>First Complete Genome Sequence of the Shellfish Pathogen Vibrio tubiashii.</title>
        <authorList>
            <person name="Richards G.P."/>
            <person name="Needleman D.S."/>
            <person name="Watson M.A."/>
            <person name="Bono J.L."/>
        </authorList>
    </citation>
    <scope>NUCLEOTIDE SEQUENCE [LARGE SCALE GENOMIC DNA]</scope>
    <source>
        <strain evidence="3 6">ATCC 19109</strain>
    </source>
</reference>
<sequence>MGGLKKETESLGVYFDVEYTSVFQADNTDDSTNTLLGRLDLKTTLNLSQMGLWNDGSLHFQVQAHHGENGQRGFVSSPYIHSNTAGFMGDDLFLSSFYYLHHFESASLLVGKIDAFELLKDGTFYGGAGRYGFMNLAFSAPPSGIIPPAFLGAMVNWKTDKLDWSAMVFDPKNRYSEDSFSNPFSDGVAASITVSHTRELFGRTSNFSVSGSYSNSEGKDLDRLFDRTAKVDGKYNFRVQASHNLFESESNPAHSWGVYARAATADGNPNALESTFTAGIGGKSFIADRHQDQWGIGYFKNNVSDELQSSLQIEQLPSSLEDENGVEIYYSYALTPAVNITADVQYIESMDDTSNLLFGLRTNIRL</sequence>
<dbReference type="InterPro" id="IPR038673">
    <property type="entry name" value="OprB_sf"/>
</dbReference>
<dbReference type="PANTHER" id="PTHR37944">
    <property type="entry name" value="PORIN B"/>
    <property type="match status" value="1"/>
</dbReference>
<proteinExistence type="inferred from homology"/>
<protein>
    <submittedName>
        <fullName evidence="3">Uncharacterized protein</fullName>
    </submittedName>
</protein>
<keyword evidence="5" id="KW-1185">Reference proteome</keyword>
<gene>
    <name evidence="3" type="ORF">IX91_18240</name>
    <name evidence="4" type="ORF">VITU9109_08597</name>
</gene>
<evidence type="ECO:0000313" key="3">
    <source>
        <dbReference type="EMBL" id="AIW16040.1"/>
    </source>
</evidence>
<dbReference type="EMBL" id="CP009355">
    <property type="protein sequence ID" value="AIW16040.1"/>
    <property type="molecule type" value="Genomic_DNA"/>
</dbReference>
<dbReference type="Pfam" id="PF04966">
    <property type="entry name" value="OprB"/>
    <property type="match status" value="1"/>
</dbReference>